<feature type="domain" description="Tetrapyrrole methylase" evidence="9">
    <location>
        <begin position="10"/>
        <end position="217"/>
    </location>
</feature>
<dbReference type="InterPro" id="IPR006366">
    <property type="entry name" value="CobA/CysG_C"/>
</dbReference>
<dbReference type="GO" id="GO:0032259">
    <property type="term" value="P:methylation"/>
    <property type="evidence" value="ECO:0007669"/>
    <property type="project" value="UniProtKB-KW"/>
</dbReference>
<dbReference type="FunFam" id="3.40.1010.10:FF:000001">
    <property type="entry name" value="Siroheme synthase"/>
    <property type="match status" value="1"/>
</dbReference>
<evidence type="ECO:0000256" key="3">
    <source>
        <dbReference type="ARBA" id="ARBA00022603"/>
    </source>
</evidence>
<keyword evidence="6" id="KW-0627">Porphyrin biosynthesis</keyword>
<comment type="caution">
    <text evidence="10">The sequence shown here is derived from an EMBL/GenBank/DDBJ whole genome shotgun (WGS) entry which is preliminary data.</text>
</comment>
<comment type="similarity">
    <text evidence="1 8">Belongs to the precorrin methyltransferase family.</text>
</comment>
<keyword evidence="3 8" id="KW-0489">Methyltransferase</keyword>
<dbReference type="PANTHER" id="PTHR45790:SF3">
    <property type="entry name" value="S-ADENOSYL-L-METHIONINE-DEPENDENT UROPORPHYRINOGEN III METHYLTRANSFERASE, CHLOROPLASTIC"/>
    <property type="match status" value="1"/>
</dbReference>
<accession>A0A246GBX6</accession>
<keyword evidence="5" id="KW-0949">S-adenosyl-L-methionine</keyword>
<evidence type="ECO:0000256" key="7">
    <source>
        <dbReference type="ARBA" id="ARBA00025705"/>
    </source>
</evidence>
<dbReference type="InterPro" id="IPR035996">
    <property type="entry name" value="4pyrrol_Methylase_sf"/>
</dbReference>
<dbReference type="InterPro" id="IPR014776">
    <property type="entry name" value="4pyrrole_Mease_sub2"/>
</dbReference>
<dbReference type="PANTHER" id="PTHR45790">
    <property type="entry name" value="SIROHEME SYNTHASE-RELATED"/>
    <property type="match status" value="1"/>
</dbReference>
<dbReference type="PROSITE" id="PS00840">
    <property type="entry name" value="SUMT_2"/>
    <property type="match status" value="1"/>
</dbReference>
<dbReference type="Gene3D" id="3.30.950.10">
    <property type="entry name" value="Methyltransferase, Cobalt-precorrin-4 Transmethylase, Domain 2"/>
    <property type="match status" value="1"/>
</dbReference>
<evidence type="ECO:0000313" key="10">
    <source>
        <dbReference type="EMBL" id="OWP78296.1"/>
    </source>
</evidence>
<dbReference type="InterPro" id="IPR000878">
    <property type="entry name" value="4pyrrol_Mease"/>
</dbReference>
<evidence type="ECO:0000256" key="5">
    <source>
        <dbReference type="ARBA" id="ARBA00022691"/>
    </source>
</evidence>
<dbReference type="AlphaFoldDB" id="A0A246GBX6"/>
<dbReference type="Gene3D" id="3.40.1010.10">
    <property type="entry name" value="Cobalt-precorrin-4 Transmethylase, Domain 1"/>
    <property type="match status" value="1"/>
</dbReference>
<name>A0A246GBX6_9FLAO</name>
<organism evidence="10 11">
    <name type="scientific">Flavobacterium columnare</name>
    <dbReference type="NCBI Taxonomy" id="996"/>
    <lineage>
        <taxon>Bacteria</taxon>
        <taxon>Pseudomonadati</taxon>
        <taxon>Bacteroidota</taxon>
        <taxon>Flavobacteriia</taxon>
        <taxon>Flavobacteriales</taxon>
        <taxon>Flavobacteriaceae</taxon>
        <taxon>Flavobacterium</taxon>
    </lineage>
</organism>
<sequence>MERSIKNIGKVILAGAGPGDPELISLKALKYLQKADVVLTDRLVSPELIEEYARKDAEIVYVGKQCSKGVWTPQQDINELIVLFAQQGKLVLRLKGGDSTLFSNILDELQVLVENEIPYEIVPGISAAFGAAAYTGMPLTARGYSRGLRFLTLYELEHVESQQWTDWATTNDTLVFYMSGQKLNVLAQKLIEQNIDPEKGVAVIQQATTPNQKTNVFSFKDILNNTLPRFAYVPTLIVVGNVVNLHQQYAWFEEKTINESYFDNHKTIYQNAI</sequence>
<dbReference type="EMBL" id="MTCY01000011">
    <property type="protein sequence ID" value="OWP78296.1"/>
    <property type="molecule type" value="Genomic_DNA"/>
</dbReference>
<dbReference type="InterPro" id="IPR003043">
    <property type="entry name" value="Uropor_MeTrfase_CS"/>
</dbReference>
<dbReference type="NCBIfam" id="NF004790">
    <property type="entry name" value="PRK06136.1"/>
    <property type="match status" value="1"/>
</dbReference>
<reference evidence="10 11" key="1">
    <citation type="journal article" date="2017" name="Infect. Genet. Evol.">
        <title>Comparative genome analysis of fish pathogen Flavobacterium columnare reveals extensive sequence diversity within the species.</title>
        <authorList>
            <person name="Kayansamruaj P."/>
            <person name="Dong H.T."/>
            <person name="Hirono I."/>
            <person name="Kondo H."/>
            <person name="Senapin S."/>
            <person name="Rodkhum C."/>
        </authorList>
    </citation>
    <scope>NUCLEOTIDE SEQUENCE [LARGE SCALE GENOMIC DNA]</scope>
    <source>
        <strain evidence="10 11">1214</strain>
    </source>
</reference>
<evidence type="ECO:0000256" key="6">
    <source>
        <dbReference type="ARBA" id="ARBA00023244"/>
    </source>
</evidence>
<evidence type="ECO:0000313" key="11">
    <source>
        <dbReference type="Proteomes" id="UP000198034"/>
    </source>
</evidence>
<dbReference type="InterPro" id="IPR050161">
    <property type="entry name" value="Siro_Cobalamin_biosynth"/>
</dbReference>
<evidence type="ECO:0000256" key="4">
    <source>
        <dbReference type="ARBA" id="ARBA00022679"/>
    </source>
</evidence>
<dbReference type="InterPro" id="IPR014777">
    <property type="entry name" value="4pyrrole_Mease_sub1"/>
</dbReference>
<dbReference type="NCBIfam" id="TIGR01469">
    <property type="entry name" value="cobA_cysG_Cterm"/>
    <property type="match status" value="1"/>
</dbReference>
<dbReference type="GO" id="GO:0004851">
    <property type="term" value="F:uroporphyrin-III C-methyltransferase activity"/>
    <property type="evidence" value="ECO:0007669"/>
    <property type="project" value="UniProtKB-EC"/>
</dbReference>
<evidence type="ECO:0000256" key="2">
    <source>
        <dbReference type="ARBA" id="ARBA00012162"/>
    </source>
</evidence>
<proteinExistence type="inferred from homology"/>
<evidence type="ECO:0000256" key="8">
    <source>
        <dbReference type="RuleBase" id="RU003960"/>
    </source>
</evidence>
<protein>
    <recommendedName>
        <fullName evidence="2">uroporphyrinogen-III C-methyltransferase</fullName>
        <ecNumber evidence="2">2.1.1.107</ecNumber>
    </recommendedName>
</protein>
<dbReference type="Proteomes" id="UP000198034">
    <property type="component" value="Unassembled WGS sequence"/>
</dbReference>
<evidence type="ECO:0000259" key="9">
    <source>
        <dbReference type="Pfam" id="PF00590"/>
    </source>
</evidence>
<dbReference type="EC" id="2.1.1.107" evidence="2"/>
<dbReference type="Pfam" id="PF00590">
    <property type="entry name" value="TP_methylase"/>
    <property type="match status" value="1"/>
</dbReference>
<dbReference type="CDD" id="cd11642">
    <property type="entry name" value="SUMT"/>
    <property type="match status" value="1"/>
</dbReference>
<dbReference type="GO" id="GO:0019354">
    <property type="term" value="P:siroheme biosynthetic process"/>
    <property type="evidence" value="ECO:0007669"/>
    <property type="project" value="InterPro"/>
</dbReference>
<dbReference type="SUPFAM" id="SSF53790">
    <property type="entry name" value="Tetrapyrrole methylase"/>
    <property type="match status" value="1"/>
</dbReference>
<gene>
    <name evidence="10" type="ORF">BWK62_05555</name>
</gene>
<comment type="pathway">
    <text evidence="7">Porphyrin-containing compound metabolism; siroheme biosynthesis; precorrin-2 from uroporphyrinogen III: step 1/1.</text>
</comment>
<evidence type="ECO:0000256" key="1">
    <source>
        <dbReference type="ARBA" id="ARBA00005879"/>
    </source>
</evidence>
<keyword evidence="4 8" id="KW-0808">Transferase</keyword>